<organism evidence="1 2">
    <name type="scientific">Arctium lappa</name>
    <name type="common">Greater burdock</name>
    <name type="synonym">Lappa major</name>
    <dbReference type="NCBI Taxonomy" id="4217"/>
    <lineage>
        <taxon>Eukaryota</taxon>
        <taxon>Viridiplantae</taxon>
        <taxon>Streptophyta</taxon>
        <taxon>Embryophyta</taxon>
        <taxon>Tracheophyta</taxon>
        <taxon>Spermatophyta</taxon>
        <taxon>Magnoliopsida</taxon>
        <taxon>eudicotyledons</taxon>
        <taxon>Gunneridae</taxon>
        <taxon>Pentapetalae</taxon>
        <taxon>asterids</taxon>
        <taxon>campanulids</taxon>
        <taxon>Asterales</taxon>
        <taxon>Asteraceae</taxon>
        <taxon>Carduoideae</taxon>
        <taxon>Cardueae</taxon>
        <taxon>Arctiinae</taxon>
        <taxon>Arctium</taxon>
    </lineage>
</organism>
<gene>
    <name evidence="1" type="ORF">L6452_06087</name>
</gene>
<comment type="caution">
    <text evidence="1">The sequence shown here is derived from an EMBL/GenBank/DDBJ whole genome shotgun (WGS) entry which is preliminary data.</text>
</comment>
<dbReference type="Proteomes" id="UP001055879">
    <property type="component" value="Linkage Group LG02"/>
</dbReference>
<protein>
    <submittedName>
        <fullName evidence="1">Uncharacterized protein</fullName>
    </submittedName>
</protein>
<proteinExistence type="predicted"/>
<keyword evidence="2" id="KW-1185">Reference proteome</keyword>
<dbReference type="EMBL" id="CM042048">
    <property type="protein sequence ID" value="KAI3758522.1"/>
    <property type="molecule type" value="Genomic_DNA"/>
</dbReference>
<evidence type="ECO:0000313" key="1">
    <source>
        <dbReference type="EMBL" id="KAI3758522.1"/>
    </source>
</evidence>
<name>A0ACB9EI83_ARCLA</name>
<sequence>MEIASLNNGTRCYVMAVTPTRLYSFTGIRLLESSLLTHCMSLTADTLLSDAYASWRFRKVTNLKQVKDMMSIEYSCLGQGTGRQTRGGLTSFQPSKKLLLLFVSILNFVSLVEQPPKRLYHIEMSIRFPPMVFSYGQVINLLQISSCLMHMKLLSQDDQKGLEPKKVDSCNDVLFK</sequence>
<reference evidence="2" key="1">
    <citation type="journal article" date="2022" name="Mol. Ecol. Resour.">
        <title>The genomes of chicory, endive, great burdock and yacon provide insights into Asteraceae palaeo-polyploidization history and plant inulin production.</title>
        <authorList>
            <person name="Fan W."/>
            <person name="Wang S."/>
            <person name="Wang H."/>
            <person name="Wang A."/>
            <person name="Jiang F."/>
            <person name="Liu H."/>
            <person name="Zhao H."/>
            <person name="Xu D."/>
            <person name="Zhang Y."/>
        </authorList>
    </citation>
    <scope>NUCLEOTIDE SEQUENCE [LARGE SCALE GENOMIC DNA]</scope>
    <source>
        <strain evidence="2">cv. Niubang</strain>
    </source>
</reference>
<reference evidence="1 2" key="2">
    <citation type="journal article" date="2022" name="Mol. Ecol. Resour.">
        <title>The genomes of chicory, endive, great burdock and yacon provide insights into Asteraceae paleo-polyploidization history and plant inulin production.</title>
        <authorList>
            <person name="Fan W."/>
            <person name="Wang S."/>
            <person name="Wang H."/>
            <person name="Wang A."/>
            <person name="Jiang F."/>
            <person name="Liu H."/>
            <person name="Zhao H."/>
            <person name="Xu D."/>
            <person name="Zhang Y."/>
        </authorList>
    </citation>
    <scope>NUCLEOTIDE SEQUENCE [LARGE SCALE GENOMIC DNA]</scope>
    <source>
        <strain evidence="2">cv. Niubang</strain>
    </source>
</reference>
<accession>A0ACB9EI83</accession>
<evidence type="ECO:0000313" key="2">
    <source>
        <dbReference type="Proteomes" id="UP001055879"/>
    </source>
</evidence>